<feature type="compositionally biased region" description="Polar residues" evidence="1">
    <location>
        <begin position="76"/>
        <end position="86"/>
    </location>
</feature>
<evidence type="ECO:0000256" key="1">
    <source>
        <dbReference type="SAM" id="MobiDB-lite"/>
    </source>
</evidence>
<organism evidence="2">
    <name type="scientific">Arundo donax</name>
    <name type="common">Giant reed</name>
    <name type="synonym">Donax arundinaceus</name>
    <dbReference type="NCBI Taxonomy" id="35708"/>
    <lineage>
        <taxon>Eukaryota</taxon>
        <taxon>Viridiplantae</taxon>
        <taxon>Streptophyta</taxon>
        <taxon>Embryophyta</taxon>
        <taxon>Tracheophyta</taxon>
        <taxon>Spermatophyta</taxon>
        <taxon>Magnoliopsida</taxon>
        <taxon>Liliopsida</taxon>
        <taxon>Poales</taxon>
        <taxon>Poaceae</taxon>
        <taxon>PACMAD clade</taxon>
        <taxon>Arundinoideae</taxon>
        <taxon>Arundineae</taxon>
        <taxon>Arundo</taxon>
    </lineage>
</organism>
<dbReference type="AlphaFoldDB" id="A0A0A9F507"/>
<reference evidence="2" key="2">
    <citation type="journal article" date="2015" name="Data Brief">
        <title>Shoot transcriptome of the giant reed, Arundo donax.</title>
        <authorList>
            <person name="Barrero R.A."/>
            <person name="Guerrero F.D."/>
            <person name="Moolhuijzen P."/>
            <person name="Goolsby J.A."/>
            <person name="Tidwell J."/>
            <person name="Bellgard S.E."/>
            <person name="Bellgard M.I."/>
        </authorList>
    </citation>
    <scope>NUCLEOTIDE SEQUENCE</scope>
    <source>
        <tissue evidence="2">Shoot tissue taken approximately 20 cm above the soil surface</tissue>
    </source>
</reference>
<dbReference type="EMBL" id="GBRH01192680">
    <property type="protein sequence ID" value="JAE05216.1"/>
    <property type="molecule type" value="Transcribed_RNA"/>
</dbReference>
<name>A0A0A9F507_ARUDO</name>
<feature type="region of interest" description="Disordered" evidence="1">
    <location>
        <begin position="55"/>
        <end position="86"/>
    </location>
</feature>
<accession>A0A0A9F507</accession>
<protein>
    <submittedName>
        <fullName evidence="2">Dek1</fullName>
    </submittedName>
</protein>
<sequence>MTRRQATPTVQGLIVTITAATAPSNSNIPMPTKRYTPREIFQSSSFHLYSPVNSENIAGMPSKGSSAARKSAFRGTPSSREFTTPQ</sequence>
<reference evidence="2" key="1">
    <citation type="submission" date="2014-09" db="EMBL/GenBank/DDBJ databases">
        <authorList>
            <person name="Magalhaes I.L.F."/>
            <person name="Oliveira U."/>
            <person name="Santos F.R."/>
            <person name="Vidigal T.H.D.A."/>
            <person name="Brescovit A.D."/>
            <person name="Santos A.J."/>
        </authorList>
    </citation>
    <scope>NUCLEOTIDE SEQUENCE</scope>
    <source>
        <tissue evidence="2">Shoot tissue taken approximately 20 cm above the soil surface</tissue>
    </source>
</reference>
<proteinExistence type="predicted"/>
<evidence type="ECO:0000313" key="2">
    <source>
        <dbReference type="EMBL" id="JAE05216.1"/>
    </source>
</evidence>